<dbReference type="RefSeq" id="WP_346024445.1">
    <property type="nucleotide sequence ID" value="NZ_BAAADA010000083.1"/>
</dbReference>
<sequence length="51" mass="5980">MFLIERAVNQKLQKVTDDNIITEVIQSRVHDEALVDAVTEKLVDERNRRDD</sequence>
<reference evidence="1 2" key="1">
    <citation type="journal article" date="2019" name="Int. J. Syst. Evol. Microbiol.">
        <title>The Global Catalogue of Microorganisms (GCM) 10K type strain sequencing project: providing services to taxonomists for standard genome sequencing and annotation.</title>
        <authorList>
            <consortium name="The Broad Institute Genomics Platform"/>
            <consortium name="The Broad Institute Genome Sequencing Center for Infectious Disease"/>
            <person name="Wu L."/>
            <person name="Ma J."/>
        </authorList>
    </citation>
    <scope>NUCLEOTIDE SEQUENCE [LARGE SCALE GENOMIC DNA]</scope>
    <source>
        <strain evidence="1 2">JCM 14232</strain>
    </source>
</reference>
<accession>A0ABN1AS66</accession>
<protein>
    <submittedName>
        <fullName evidence="1">Uncharacterized protein</fullName>
    </submittedName>
</protein>
<evidence type="ECO:0000313" key="1">
    <source>
        <dbReference type="EMBL" id="GAA0482253.1"/>
    </source>
</evidence>
<dbReference type="EMBL" id="BAAADA010000083">
    <property type="protein sequence ID" value="GAA0482253.1"/>
    <property type="molecule type" value="Genomic_DNA"/>
</dbReference>
<dbReference type="Proteomes" id="UP001410648">
    <property type="component" value="Unassembled WGS sequence"/>
</dbReference>
<evidence type="ECO:0000313" key="2">
    <source>
        <dbReference type="Proteomes" id="UP001410648"/>
    </source>
</evidence>
<comment type="caution">
    <text evidence="1">The sequence shown here is derived from an EMBL/GenBank/DDBJ whole genome shotgun (WGS) entry which is preliminary data.</text>
</comment>
<organism evidence="1 2">
    <name type="scientific">Alkalibacterium indicireducens</name>
    <dbReference type="NCBI Taxonomy" id="398758"/>
    <lineage>
        <taxon>Bacteria</taxon>
        <taxon>Bacillati</taxon>
        <taxon>Bacillota</taxon>
        <taxon>Bacilli</taxon>
        <taxon>Lactobacillales</taxon>
        <taxon>Carnobacteriaceae</taxon>
        <taxon>Alkalibacterium</taxon>
    </lineage>
</organism>
<gene>
    <name evidence="1" type="ORF">GCM10008936_09930</name>
</gene>
<name>A0ABN1AS66_9LACT</name>
<keyword evidence="2" id="KW-1185">Reference proteome</keyword>
<proteinExistence type="predicted"/>